<dbReference type="AlphaFoldDB" id="A0A1W2H6R0"/>
<evidence type="ECO:0000256" key="1">
    <source>
        <dbReference type="ARBA" id="ARBA00008791"/>
    </source>
</evidence>
<dbReference type="STRING" id="758820.SAMN00777080_2928"/>
<dbReference type="Gene3D" id="3.40.50.620">
    <property type="entry name" value="HUPs"/>
    <property type="match status" value="2"/>
</dbReference>
<organism evidence="3 4">
    <name type="scientific">Aquiflexum balticum DSM 16537</name>
    <dbReference type="NCBI Taxonomy" id="758820"/>
    <lineage>
        <taxon>Bacteria</taxon>
        <taxon>Pseudomonadati</taxon>
        <taxon>Bacteroidota</taxon>
        <taxon>Cytophagia</taxon>
        <taxon>Cytophagales</taxon>
        <taxon>Cyclobacteriaceae</taxon>
        <taxon>Aquiflexum</taxon>
    </lineage>
</organism>
<dbReference type="EMBL" id="LT838813">
    <property type="protein sequence ID" value="SMD44308.1"/>
    <property type="molecule type" value="Genomic_DNA"/>
</dbReference>
<evidence type="ECO:0000313" key="3">
    <source>
        <dbReference type="EMBL" id="SMD44308.1"/>
    </source>
</evidence>
<dbReference type="OrthoDB" id="1522603at2"/>
<dbReference type="PRINTS" id="PR01438">
    <property type="entry name" value="UNVRSLSTRESS"/>
</dbReference>
<dbReference type="PANTHER" id="PTHR46268">
    <property type="entry name" value="STRESS RESPONSE PROTEIN NHAX"/>
    <property type="match status" value="1"/>
</dbReference>
<name>A0A1W2H6R0_9BACT</name>
<dbReference type="InterPro" id="IPR014729">
    <property type="entry name" value="Rossmann-like_a/b/a_fold"/>
</dbReference>
<dbReference type="InterPro" id="IPR006015">
    <property type="entry name" value="Universal_stress_UspA"/>
</dbReference>
<feature type="domain" description="UspA" evidence="2">
    <location>
        <begin position="1"/>
        <end position="142"/>
    </location>
</feature>
<accession>A0A1W2H6R0</accession>
<evidence type="ECO:0000313" key="4">
    <source>
        <dbReference type="Proteomes" id="UP000192333"/>
    </source>
</evidence>
<dbReference type="Proteomes" id="UP000192333">
    <property type="component" value="Chromosome I"/>
</dbReference>
<gene>
    <name evidence="3" type="ORF">SAMN00777080_2928</name>
</gene>
<dbReference type="SUPFAM" id="SSF52402">
    <property type="entry name" value="Adenine nucleotide alpha hydrolases-like"/>
    <property type="match status" value="2"/>
</dbReference>
<evidence type="ECO:0000259" key="2">
    <source>
        <dbReference type="Pfam" id="PF00582"/>
    </source>
</evidence>
<dbReference type="RefSeq" id="WP_084121098.1">
    <property type="nucleotide sequence ID" value="NZ_LT838813.1"/>
</dbReference>
<dbReference type="Pfam" id="PF00582">
    <property type="entry name" value="Usp"/>
    <property type="match status" value="1"/>
</dbReference>
<protein>
    <submittedName>
        <fullName evidence="3">Nucleotide-binding universal stress protein, UspA family</fullName>
    </submittedName>
</protein>
<dbReference type="CDD" id="cd00293">
    <property type="entry name" value="USP-like"/>
    <property type="match status" value="1"/>
</dbReference>
<reference evidence="4" key="1">
    <citation type="submission" date="2017-04" db="EMBL/GenBank/DDBJ databases">
        <authorList>
            <person name="Varghese N."/>
            <person name="Submissions S."/>
        </authorList>
    </citation>
    <scope>NUCLEOTIDE SEQUENCE [LARGE SCALE GENOMIC DNA]</scope>
    <source>
        <strain evidence="4">DSM 16537</strain>
    </source>
</reference>
<sequence>MKRIIVPIDFSSYSNNAFLSALKIAQKSNSSITLVNVVSTELEWKNLSKEKKSQNPEILDMEAEAKDKLKAFIMDHDLNAVPVEAVVEIGVPHQEIIETANKHAADLIVIGAYGIGHTNEKFVGSNLQKVLRNANCPVLAVKKAMNGNDLRKMTFASRFNEDSRPAFMKMKPLLKDFQTSVHFLYVNTPSDFINSNEAESKMDKYAKGLEDLVIHKHVYSHQEAENGIVEFAKKNKIGFIGIASNNRKLKSTYQIGTTDTVLFKSDIPVLSVKME</sequence>
<proteinExistence type="inferred from homology"/>
<keyword evidence="4" id="KW-1185">Reference proteome</keyword>
<dbReference type="PANTHER" id="PTHR46268:SF6">
    <property type="entry name" value="UNIVERSAL STRESS PROTEIN UP12"/>
    <property type="match status" value="1"/>
</dbReference>
<comment type="similarity">
    <text evidence="1">Belongs to the universal stress protein A family.</text>
</comment>
<dbReference type="InterPro" id="IPR006016">
    <property type="entry name" value="UspA"/>
</dbReference>